<feature type="compositionally biased region" description="Basic residues" evidence="1">
    <location>
        <begin position="248"/>
        <end position="264"/>
    </location>
</feature>
<gene>
    <name evidence="3" type="ORF">MARPO_0050s0131</name>
</gene>
<feature type="region of interest" description="Disordered" evidence="1">
    <location>
        <begin position="1"/>
        <end position="100"/>
    </location>
</feature>
<feature type="transmembrane region" description="Helical" evidence="2">
    <location>
        <begin position="105"/>
        <end position="129"/>
    </location>
</feature>
<keyword evidence="4" id="KW-1185">Reference proteome</keyword>
<feature type="compositionally biased region" description="Basic residues" evidence="1">
    <location>
        <begin position="89"/>
        <end position="100"/>
    </location>
</feature>
<dbReference type="Gramene" id="Mp3g13390.1">
    <property type="protein sequence ID" value="Mp3g13390.1.cds"/>
    <property type="gene ID" value="Mp3g13390"/>
</dbReference>
<feature type="compositionally biased region" description="Polar residues" evidence="1">
    <location>
        <begin position="228"/>
        <end position="239"/>
    </location>
</feature>
<name>A0A2R6WXX8_MARPO</name>
<feature type="compositionally biased region" description="Polar residues" evidence="1">
    <location>
        <begin position="73"/>
        <end position="82"/>
    </location>
</feature>
<evidence type="ECO:0000313" key="4">
    <source>
        <dbReference type="Proteomes" id="UP000244005"/>
    </source>
</evidence>
<dbReference type="EMBL" id="KZ772722">
    <property type="protein sequence ID" value="PTQ38690.1"/>
    <property type="molecule type" value="Genomic_DNA"/>
</dbReference>
<feature type="region of interest" description="Disordered" evidence="1">
    <location>
        <begin position="136"/>
        <end position="272"/>
    </location>
</feature>
<evidence type="ECO:0000256" key="1">
    <source>
        <dbReference type="SAM" id="MobiDB-lite"/>
    </source>
</evidence>
<reference evidence="4" key="1">
    <citation type="journal article" date="2017" name="Cell">
        <title>Insights into land plant evolution garnered from the Marchantia polymorpha genome.</title>
        <authorList>
            <person name="Bowman J.L."/>
            <person name="Kohchi T."/>
            <person name="Yamato K.T."/>
            <person name="Jenkins J."/>
            <person name="Shu S."/>
            <person name="Ishizaki K."/>
            <person name="Yamaoka S."/>
            <person name="Nishihama R."/>
            <person name="Nakamura Y."/>
            <person name="Berger F."/>
            <person name="Adam C."/>
            <person name="Aki S.S."/>
            <person name="Althoff F."/>
            <person name="Araki T."/>
            <person name="Arteaga-Vazquez M.A."/>
            <person name="Balasubrmanian S."/>
            <person name="Barry K."/>
            <person name="Bauer D."/>
            <person name="Boehm C.R."/>
            <person name="Briginshaw L."/>
            <person name="Caballero-Perez J."/>
            <person name="Catarino B."/>
            <person name="Chen F."/>
            <person name="Chiyoda S."/>
            <person name="Chovatia M."/>
            <person name="Davies K.M."/>
            <person name="Delmans M."/>
            <person name="Demura T."/>
            <person name="Dierschke T."/>
            <person name="Dolan L."/>
            <person name="Dorantes-Acosta A.E."/>
            <person name="Eklund D.M."/>
            <person name="Florent S.N."/>
            <person name="Flores-Sandoval E."/>
            <person name="Fujiyama A."/>
            <person name="Fukuzawa H."/>
            <person name="Galik B."/>
            <person name="Grimanelli D."/>
            <person name="Grimwood J."/>
            <person name="Grossniklaus U."/>
            <person name="Hamada T."/>
            <person name="Haseloff J."/>
            <person name="Hetherington A.J."/>
            <person name="Higo A."/>
            <person name="Hirakawa Y."/>
            <person name="Hundley H.N."/>
            <person name="Ikeda Y."/>
            <person name="Inoue K."/>
            <person name="Inoue S.I."/>
            <person name="Ishida S."/>
            <person name="Jia Q."/>
            <person name="Kakita M."/>
            <person name="Kanazawa T."/>
            <person name="Kawai Y."/>
            <person name="Kawashima T."/>
            <person name="Kennedy M."/>
            <person name="Kinose K."/>
            <person name="Kinoshita T."/>
            <person name="Kohara Y."/>
            <person name="Koide E."/>
            <person name="Komatsu K."/>
            <person name="Kopischke S."/>
            <person name="Kubo M."/>
            <person name="Kyozuka J."/>
            <person name="Lagercrantz U."/>
            <person name="Lin S.S."/>
            <person name="Lindquist E."/>
            <person name="Lipzen A.M."/>
            <person name="Lu C.W."/>
            <person name="De Luna E."/>
            <person name="Martienssen R.A."/>
            <person name="Minamino N."/>
            <person name="Mizutani M."/>
            <person name="Mizutani M."/>
            <person name="Mochizuki N."/>
            <person name="Monte I."/>
            <person name="Mosher R."/>
            <person name="Nagasaki H."/>
            <person name="Nakagami H."/>
            <person name="Naramoto S."/>
            <person name="Nishitani K."/>
            <person name="Ohtani M."/>
            <person name="Okamoto T."/>
            <person name="Okumura M."/>
            <person name="Phillips J."/>
            <person name="Pollak B."/>
            <person name="Reinders A."/>
            <person name="Rovekamp M."/>
            <person name="Sano R."/>
            <person name="Sawa S."/>
            <person name="Schmid M.W."/>
            <person name="Shirakawa M."/>
            <person name="Solano R."/>
            <person name="Spunde A."/>
            <person name="Suetsugu N."/>
            <person name="Sugano S."/>
            <person name="Sugiyama A."/>
            <person name="Sun R."/>
            <person name="Suzuki Y."/>
            <person name="Takenaka M."/>
            <person name="Takezawa D."/>
            <person name="Tomogane H."/>
            <person name="Tsuzuki M."/>
            <person name="Ueda T."/>
            <person name="Umeda M."/>
            <person name="Ward J.M."/>
            <person name="Watanabe Y."/>
            <person name="Yazaki K."/>
            <person name="Yokoyama R."/>
            <person name="Yoshitake Y."/>
            <person name="Yotsui I."/>
            <person name="Zachgo S."/>
            <person name="Schmutz J."/>
        </authorList>
    </citation>
    <scope>NUCLEOTIDE SEQUENCE [LARGE SCALE GENOMIC DNA]</scope>
    <source>
        <strain evidence="4">Tak-1</strain>
    </source>
</reference>
<accession>A0A2R6WXX8</accession>
<dbReference type="Proteomes" id="UP000244005">
    <property type="component" value="Unassembled WGS sequence"/>
</dbReference>
<protein>
    <submittedName>
        <fullName evidence="3">Uncharacterized protein</fullName>
    </submittedName>
</protein>
<evidence type="ECO:0000256" key="2">
    <source>
        <dbReference type="SAM" id="Phobius"/>
    </source>
</evidence>
<organism evidence="3 4">
    <name type="scientific">Marchantia polymorpha</name>
    <name type="common">Common liverwort</name>
    <name type="synonym">Marchantia aquatica</name>
    <dbReference type="NCBI Taxonomy" id="3197"/>
    <lineage>
        <taxon>Eukaryota</taxon>
        <taxon>Viridiplantae</taxon>
        <taxon>Streptophyta</taxon>
        <taxon>Embryophyta</taxon>
        <taxon>Marchantiophyta</taxon>
        <taxon>Marchantiopsida</taxon>
        <taxon>Marchantiidae</taxon>
        <taxon>Marchantiales</taxon>
        <taxon>Marchantiaceae</taxon>
        <taxon>Marchantia</taxon>
    </lineage>
</organism>
<keyword evidence="2" id="KW-1133">Transmembrane helix</keyword>
<feature type="compositionally biased region" description="Basic and acidic residues" evidence="1">
    <location>
        <begin position="193"/>
        <end position="226"/>
    </location>
</feature>
<evidence type="ECO:0000313" key="3">
    <source>
        <dbReference type="EMBL" id="PTQ38690.1"/>
    </source>
</evidence>
<proteinExistence type="predicted"/>
<keyword evidence="2" id="KW-0472">Membrane</keyword>
<feature type="compositionally biased region" description="Basic and acidic residues" evidence="1">
    <location>
        <begin position="31"/>
        <end position="43"/>
    </location>
</feature>
<sequence>MKFSSKYAHTEKKLFLTTSPRSCHPTPFPLRGDREREKEEERCGTSGDGGGETSRFQRPATRPRSQAPIVDSHPTNARTNVGMNDWPGRRKARQLRTRARRSQRVVLVAGAVDVVVKVVLLLLLLLLLLPLRPSERWAPTPPRDWRRQPATPAPGQPPVRAAPGFLSCRCASTLGPPRGTSRSASPRRSLRSGAEKPGDGARERDRERNRGPAKFAEGKIQEKVEEGNSVTLSLKNLSPTRCAPPSSKSHRPLSKRASRAHPRPAPRSSRAAAPVSAVPVLVLVPALSRCSLSRLRPSAPPLRSALPCAALPRAAPPASVPDAFCYCPAPRLGLFVSLAPDAHLPVAGRSLLPRSLRTGGCDKAAKVGINNSQHAFLHIMRVRAANQGPLGLAGADFLP</sequence>
<keyword evidence="2" id="KW-0812">Transmembrane</keyword>
<dbReference type="AlphaFoldDB" id="A0A2R6WXX8"/>